<feature type="compositionally biased region" description="Polar residues" evidence="1">
    <location>
        <begin position="401"/>
        <end position="420"/>
    </location>
</feature>
<gene>
    <name evidence="2" type="ORF">QJS04_geneDACA013761</name>
</gene>
<evidence type="ECO:0000313" key="2">
    <source>
        <dbReference type="EMBL" id="KAK1267938.1"/>
    </source>
</evidence>
<feature type="region of interest" description="Disordered" evidence="1">
    <location>
        <begin position="779"/>
        <end position="846"/>
    </location>
</feature>
<feature type="region of interest" description="Disordered" evidence="1">
    <location>
        <begin position="110"/>
        <end position="147"/>
    </location>
</feature>
<feature type="compositionally biased region" description="Basic and acidic residues" evidence="1">
    <location>
        <begin position="655"/>
        <end position="668"/>
    </location>
</feature>
<feature type="compositionally biased region" description="Polar residues" evidence="1">
    <location>
        <begin position="788"/>
        <end position="805"/>
    </location>
</feature>
<proteinExistence type="predicted"/>
<reference evidence="2" key="1">
    <citation type="journal article" date="2023" name="Nat. Commun.">
        <title>Diploid and tetraploid genomes of Acorus and the evolution of monocots.</title>
        <authorList>
            <person name="Ma L."/>
            <person name="Liu K.W."/>
            <person name="Li Z."/>
            <person name="Hsiao Y.Y."/>
            <person name="Qi Y."/>
            <person name="Fu T."/>
            <person name="Tang G.D."/>
            <person name="Zhang D."/>
            <person name="Sun W.H."/>
            <person name="Liu D.K."/>
            <person name="Li Y."/>
            <person name="Chen G.Z."/>
            <person name="Liu X.D."/>
            <person name="Liao X.Y."/>
            <person name="Jiang Y.T."/>
            <person name="Yu X."/>
            <person name="Hao Y."/>
            <person name="Huang J."/>
            <person name="Zhao X.W."/>
            <person name="Ke S."/>
            <person name="Chen Y.Y."/>
            <person name="Wu W.L."/>
            <person name="Hsu J.L."/>
            <person name="Lin Y.F."/>
            <person name="Huang M.D."/>
            <person name="Li C.Y."/>
            <person name="Huang L."/>
            <person name="Wang Z.W."/>
            <person name="Zhao X."/>
            <person name="Zhong W.Y."/>
            <person name="Peng D.H."/>
            <person name="Ahmad S."/>
            <person name="Lan S."/>
            <person name="Zhang J.S."/>
            <person name="Tsai W.C."/>
            <person name="Van de Peer Y."/>
            <person name="Liu Z.J."/>
        </authorList>
    </citation>
    <scope>NUCLEOTIDE SEQUENCE</scope>
    <source>
        <strain evidence="2">SCP</strain>
    </source>
</reference>
<dbReference type="Proteomes" id="UP001179952">
    <property type="component" value="Unassembled WGS sequence"/>
</dbReference>
<dbReference type="PANTHER" id="PTHR35767">
    <property type="entry name" value="HAPLESS PROTEIN"/>
    <property type="match status" value="1"/>
</dbReference>
<evidence type="ECO:0000313" key="3">
    <source>
        <dbReference type="Proteomes" id="UP001179952"/>
    </source>
</evidence>
<feature type="region of interest" description="Disordered" evidence="1">
    <location>
        <begin position="645"/>
        <end position="680"/>
    </location>
</feature>
<dbReference type="EMBL" id="JAUJYN010000006">
    <property type="protein sequence ID" value="KAK1267938.1"/>
    <property type="molecule type" value="Genomic_DNA"/>
</dbReference>
<sequence length="1172" mass="128056">MLSLEAPPDHSCSLNLSGLKTDERAQEGLALKRDKREHHQNCFSIRDYVFASRGKNIMTNWPFSENSLQTCLNHGVHDLLPPFEPPDRLRSRVCRSVIRSDFIQDQSLLESVDPSGSPVSEGKSNTNHKAKNLCKSAKSSLSTEGAPKAFHKKSILEASGNPETATTPALSTKTEKKCRLIVKLNTVSDYRRTEDIASNSSAITDTMASKVCPVCKTFSSTSNTTLNAHIDQCLAESSNAKEVAAKPVKYKVKPRKTRLMVDIIATAPRCTLEYLDRRNGSNWALDPTLVAPSNVVCTENKRPKLIPEDIDEDVAEGAVYVDAIGTKIRILSELNDAPIATVKEDLKQRKNTKAIKEGKSNSVGRKKHFSKKYFKYLNVRPHGKKPRSFKPHRSEVHKTTEINNHSNDNEGEGSTSQILSSYDPIKTSEPGPLKKWGCSKRTDILKKPRTKDANRCLRHLGPVSQNQTGEGVRQNSVNFSVVRSHICEFPSSSEVFTSSPRNKSLSNIVQKMNSVEKSVDLTKTIIKPKLTKGLGDCASSPSKGVEIQAGGPPDKHKLSRNNHDLIPRAERISNLTKNTSFVRPPSQEKNSISKKFRKVRSSVECSKRSWEFSLDANDEDGSAKARHLEKFDSLEVGNTVEKISSGRSKALAPKQGEENRFASEKKSTDMGNIGSGNECSGHELVAVDSQIEDPNDDGRSVFRSREIVEDHPSSSDVMFGHMTSICGAQAESDPSGQRSSNGDRSYEIIVQENQSALEHMNDGVHHGVIDDPKQFGVSLASATADAPQENSSITSTGHLSAQDQPMQIDGEPSVSSFSATSTVSPTSTPQSEFRNSEPDKSFGPHVLVQDKPSLSILNGTSLSKMDNEVPREDVLAIAPAHQPCCCSRKEETRPRIPQILRKNTSFGGTMNVSSPLVARHVVGMEGLSVTVPGLPKDDSPLMVSADAALKFPASNDICSASPSSGAQTLRLMGKNLTVATKDGEDEMMNLPNAPPVAASSSLMNTKYLSLLGFPTSNASLNQSANDFHGANISLNSNLHQNMWGGGSSSPAYEYTQRRSMHRKPGSVFSYNMERTTSEDAVPEGEVIVIDDSSDLEPPRGNMMSQVGISPQVKAFSCLPSQNMFLPEEQSRGTKPMSNNIVRWGKNSEGSHAIPSRPFIFSSPSQYYSPTLR</sequence>
<feature type="region of interest" description="Disordered" evidence="1">
    <location>
        <begin position="381"/>
        <end position="442"/>
    </location>
</feature>
<reference evidence="2" key="2">
    <citation type="submission" date="2023-06" db="EMBL/GenBank/DDBJ databases">
        <authorList>
            <person name="Ma L."/>
            <person name="Liu K.-W."/>
            <person name="Li Z."/>
            <person name="Hsiao Y.-Y."/>
            <person name="Qi Y."/>
            <person name="Fu T."/>
            <person name="Tang G."/>
            <person name="Zhang D."/>
            <person name="Sun W.-H."/>
            <person name="Liu D.-K."/>
            <person name="Li Y."/>
            <person name="Chen G.-Z."/>
            <person name="Liu X.-D."/>
            <person name="Liao X.-Y."/>
            <person name="Jiang Y.-T."/>
            <person name="Yu X."/>
            <person name="Hao Y."/>
            <person name="Huang J."/>
            <person name="Zhao X.-W."/>
            <person name="Ke S."/>
            <person name="Chen Y.-Y."/>
            <person name="Wu W.-L."/>
            <person name="Hsu J.-L."/>
            <person name="Lin Y.-F."/>
            <person name="Huang M.-D."/>
            <person name="Li C.-Y."/>
            <person name="Huang L."/>
            <person name="Wang Z.-W."/>
            <person name="Zhao X."/>
            <person name="Zhong W.-Y."/>
            <person name="Peng D.-H."/>
            <person name="Ahmad S."/>
            <person name="Lan S."/>
            <person name="Zhang J.-S."/>
            <person name="Tsai W.-C."/>
            <person name="Van De Peer Y."/>
            <person name="Liu Z.-J."/>
        </authorList>
    </citation>
    <scope>NUCLEOTIDE SEQUENCE</scope>
    <source>
        <strain evidence="2">SCP</strain>
        <tissue evidence="2">Leaves</tissue>
    </source>
</reference>
<organism evidence="2 3">
    <name type="scientific">Acorus gramineus</name>
    <name type="common">Dwarf sweet flag</name>
    <dbReference type="NCBI Taxonomy" id="55184"/>
    <lineage>
        <taxon>Eukaryota</taxon>
        <taxon>Viridiplantae</taxon>
        <taxon>Streptophyta</taxon>
        <taxon>Embryophyta</taxon>
        <taxon>Tracheophyta</taxon>
        <taxon>Spermatophyta</taxon>
        <taxon>Magnoliopsida</taxon>
        <taxon>Liliopsida</taxon>
        <taxon>Acoraceae</taxon>
        <taxon>Acorus</taxon>
    </lineage>
</organism>
<dbReference type="AlphaFoldDB" id="A0AAV9AV23"/>
<dbReference type="PANTHER" id="PTHR35767:SF1">
    <property type="entry name" value="HAPLESS PROTEIN"/>
    <property type="match status" value="1"/>
</dbReference>
<dbReference type="Gene3D" id="3.30.160.60">
    <property type="entry name" value="Classic Zinc Finger"/>
    <property type="match status" value="1"/>
</dbReference>
<feature type="compositionally biased region" description="Basic residues" evidence="1">
    <location>
        <begin position="381"/>
        <end position="391"/>
    </location>
</feature>
<comment type="caution">
    <text evidence="2">The sequence shown here is derived from an EMBL/GenBank/DDBJ whole genome shotgun (WGS) entry which is preliminary data.</text>
</comment>
<evidence type="ECO:0000256" key="1">
    <source>
        <dbReference type="SAM" id="MobiDB-lite"/>
    </source>
</evidence>
<feature type="compositionally biased region" description="Low complexity" evidence="1">
    <location>
        <begin position="812"/>
        <end position="831"/>
    </location>
</feature>
<name>A0AAV9AV23_ACOGR</name>
<protein>
    <recommendedName>
        <fullName evidence="4">UBZ4-type domain-containing protein</fullName>
    </recommendedName>
</protein>
<keyword evidence="3" id="KW-1185">Reference proteome</keyword>
<feature type="region of interest" description="Disordered" evidence="1">
    <location>
        <begin position="537"/>
        <end position="561"/>
    </location>
</feature>
<evidence type="ECO:0008006" key="4">
    <source>
        <dbReference type="Google" id="ProtNLM"/>
    </source>
</evidence>
<accession>A0AAV9AV23</accession>